<accession>A0A1Y2I9A9</accession>
<dbReference type="AlphaFoldDB" id="A0A1Y2I9A9"/>
<sequence>MPSTADLTRTKTIPSRMNPQLPNFLLPVNLWEEVIDHCVPPPLGFFPNRRRLRHSVVESAVTLLACTLTCREWLARSLFNLYSVCVILEDSKSVDRLVEIITMRPHLALFVRISWVSPEEFLPELTRASHRSSTFPLRGPS</sequence>
<dbReference type="EMBL" id="KZ084154">
    <property type="protein sequence ID" value="OSC97273.1"/>
    <property type="molecule type" value="Genomic_DNA"/>
</dbReference>
<evidence type="ECO:0000313" key="1">
    <source>
        <dbReference type="EMBL" id="OSC97273.1"/>
    </source>
</evidence>
<name>A0A1Y2I9A9_TRAC3</name>
<gene>
    <name evidence="1" type="ORF">PYCCODRAFT_1149565</name>
</gene>
<proteinExistence type="predicted"/>
<dbReference type="OrthoDB" id="2749824at2759"/>
<protein>
    <submittedName>
        <fullName evidence="1">Uncharacterized protein</fullName>
    </submittedName>
</protein>
<dbReference type="Proteomes" id="UP000193067">
    <property type="component" value="Unassembled WGS sequence"/>
</dbReference>
<evidence type="ECO:0000313" key="2">
    <source>
        <dbReference type="Proteomes" id="UP000193067"/>
    </source>
</evidence>
<organism evidence="1 2">
    <name type="scientific">Trametes coccinea (strain BRFM310)</name>
    <name type="common">Pycnoporus coccineus</name>
    <dbReference type="NCBI Taxonomy" id="1353009"/>
    <lineage>
        <taxon>Eukaryota</taxon>
        <taxon>Fungi</taxon>
        <taxon>Dikarya</taxon>
        <taxon>Basidiomycota</taxon>
        <taxon>Agaricomycotina</taxon>
        <taxon>Agaricomycetes</taxon>
        <taxon>Polyporales</taxon>
        <taxon>Polyporaceae</taxon>
        <taxon>Trametes</taxon>
    </lineage>
</organism>
<reference evidence="1 2" key="1">
    <citation type="journal article" date="2015" name="Biotechnol. Biofuels">
        <title>Enhanced degradation of softwood versus hardwood by the white-rot fungus Pycnoporus coccineus.</title>
        <authorList>
            <person name="Couturier M."/>
            <person name="Navarro D."/>
            <person name="Chevret D."/>
            <person name="Henrissat B."/>
            <person name="Piumi F."/>
            <person name="Ruiz-Duenas F.J."/>
            <person name="Martinez A.T."/>
            <person name="Grigoriev I.V."/>
            <person name="Riley R."/>
            <person name="Lipzen A."/>
            <person name="Berrin J.G."/>
            <person name="Master E.R."/>
            <person name="Rosso M.N."/>
        </authorList>
    </citation>
    <scope>NUCLEOTIDE SEQUENCE [LARGE SCALE GENOMIC DNA]</scope>
    <source>
        <strain evidence="1 2">BRFM310</strain>
    </source>
</reference>
<keyword evidence="2" id="KW-1185">Reference proteome</keyword>